<dbReference type="SMART" id="SM00974">
    <property type="entry name" value="T5orf172"/>
    <property type="match status" value="1"/>
</dbReference>
<evidence type="ECO:0000256" key="1">
    <source>
        <dbReference type="SAM" id="MobiDB-lite"/>
    </source>
</evidence>
<name>A0A9W4USU0_9PLEO</name>
<evidence type="ECO:0000313" key="4">
    <source>
        <dbReference type="Proteomes" id="UP001152607"/>
    </source>
</evidence>
<dbReference type="Pfam" id="PF10544">
    <property type="entry name" value="T5orf172"/>
    <property type="match status" value="1"/>
</dbReference>
<feature type="region of interest" description="Disordered" evidence="1">
    <location>
        <begin position="65"/>
        <end position="102"/>
    </location>
</feature>
<organism evidence="3 4">
    <name type="scientific">Periconia digitata</name>
    <dbReference type="NCBI Taxonomy" id="1303443"/>
    <lineage>
        <taxon>Eukaryota</taxon>
        <taxon>Fungi</taxon>
        <taxon>Dikarya</taxon>
        <taxon>Ascomycota</taxon>
        <taxon>Pezizomycotina</taxon>
        <taxon>Dothideomycetes</taxon>
        <taxon>Pleosporomycetidae</taxon>
        <taxon>Pleosporales</taxon>
        <taxon>Massarineae</taxon>
        <taxon>Periconiaceae</taxon>
        <taxon>Periconia</taxon>
    </lineage>
</organism>
<dbReference type="InterPro" id="IPR053006">
    <property type="entry name" value="Meiosis_regulatory"/>
</dbReference>
<keyword evidence="4" id="KW-1185">Reference proteome</keyword>
<feature type="compositionally biased region" description="Polar residues" evidence="1">
    <location>
        <begin position="1"/>
        <end position="24"/>
    </location>
</feature>
<dbReference type="PANTHER" id="PTHR28094:SF1">
    <property type="entry name" value="MEIOTICALLY UP-REGULATED GENE 113 PROTEIN"/>
    <property type="match status" value="1"/>
</dbReference>
<comment type="caution">
    <text evidence="3">The sequence shown here is derived from an EMBL/GenBank/DDBJ whole genome shotgun (WGS) entry which is preliminary data.</text>
</comment>
<evidence type="ECO:0000313" key="3">
    <source>
        <dbReference type="EMBL" id="CAI6341686.1"/>
    </source>
</evidence>
<reference evidence="3" key="1">
    <citation type="submission" date="2023-01" db="EMBL/GenBank/DDBJ databases">
        <authorList>
            <person name="Van Ghelder C."/>
            <person name="Rancurel C."/>
        </authorList>
    </citation>
    <scope>NUCLEOTIDE SEQUENCE</scope>
    <source>
        <strain evidence="3">CNCM I-4278</strain>
    </source>
</reference>
<proteinExistence type="predicted"/>
<dbReference type="Proteomes" id="UP001152607">
    <property type="component" value="Unassembled WGS sequence"/>
</dbReference>
<feature type="domain" description="Bacteriophage T5 Orf172 DNA-binding" evidence="2">
    <location>
        <begin position="419"/>
        <end position="525"/>
    </location>
</feature>
<feature type="compositionally biased region" description="Low complexity" evidence="1">
    <location>
        <begin position="76"/>
        <end position="94"/>
    </location>
</feature>
<dbReference type="EMBL" id="CAOQHR010000012">
    <property type="protein sequence ID" value="CAI6341686.1"/>
    <property type="molecule type" value="Genomic_DNA"/>
</dbReference>
<dbReference type="PANTHER" id="PTHR28094">
    <property type="entry name" value="MEIOTICALLY UP-REGULATED GENE 113 PROTEIN"/>
    <property type="match status" value="1"/>
</dbReference>
<evidence type="ECO:0000259" key="2">
    <source>
        <dbReference type="SMART" id="SM00974"/>
    </source>
</evidence>
<gene>
    <name evidence="3" type="ORF">PDIGIT_LOCUS14886</name>
</gene>
<dbReference type="OrthoDB" id="3511049at2759"/>
<sequence length="572" mass="63501">MSSISEHPTPPKTTANRTSTTMTVASILPTPPNSPLPSAGKPLAIPVSSAATLPTIPSSQIVEVAQASSQPRSPPAANATSTTNIISTQQTTATKLPAAEKPPPRTLAALKRDLHIDGWQCGAQTLRGTECKRFVIDDRKDLIDAQLASMTGLTRASPNFESAVLMLVMLVHCYQHDAGRPKEHRLETWRLLFPPGSAESSVPELAIERLIRKALKPLSTECIAHGNGGACERRISGWKMQNCERTIQELIRQEIYSDDAKLGFLLKVLEWNRTCNIHQSSEQFIWVVAWKKNIMAVLPSPIARSNQTLVSKAPNEPQTSSRAEPGPLIVTNSLTGKRIVPVAQVLPDLRVPPGPTISPGVDPALYWPKAYDSSRFNILPHANQDASPTRSHKLIRAEISRLLDARDLRDGYVYSYEVEGNEGYVKVGYTTRPLKERHDEWSFDCNRQMKPLYPSPNQAATALSIAEGAAVAPAVLIPHARRVEALCHAELDHRRVRIYCNACLKQHIEWFEVSAIEVTAVIQKWSRWMSTQPYELLQLRNKSKWTIKASELQRTSKFEQFMREIAIVPASS</sequence>
<feature type="region of interest" description="Disordered" evidence="1">
    <location>
        <begin position="1"/>
        <end position="43"/>
    </location>
</feature>
<dbReference type="AlphaFoldDB" id="A0A9W4USU0"/>
<accession>A0A9W4USU0</accession>
<dbReference type="InterPro" id="IPR018306">
    <property type="entry name" value="Phage_T5_Orf172_DNA-bd"/>
</dbReference>
<protein>
    <recommendedName>
        <fullName evidence="2">Bacteriophage T5 Orf172 DNA-binding domain-containing protein</fullName>
    </recommendedName>
</protein>